<dbReference type="GO" id="GO:0003724">
    <property type="term" value="F:RNA helicase activity"/>
    <property type="evidence" value="ECO:0007669"/>
    <property type="project" value="UniProtKB-EC"/>
</dbReference>
<gene>
    <name evidence="12" type="ORF">BT63DRAFT_430972</name>
</gene>
<dbReference type="GO" id="GO:0003676">
    <property type="term" value="F:nucleic acid binding"/>
    <property type="evidence" value="ECO:0007669"/>
    <property type="project" value="InterPro"/>
</dbReference>
<protein>
    <recommendedName>
        <fullName evidence="1">RNA helicase</fullName>
        <ecNumber evidence="1">3.6.4.13</ecNumber>
    </recommendedName>
</protein>
<keyword evidence="2 8" id="KW-0547">Nucleotide-binding</keyword>
<dbReference type="InterPro" id="IPR000629">
    <property type="entry name" value="RNA-helicase_DEAD-box_CS"/>
</dbReference>
<dbReference type="GO" id="GO:0016787">
    <property type="term" value="F:hydrolase activity"/>
    <property type="evidence" value="ECO:0007669"/>
    <property type="project" value="UniProtKB-KW"/>
</dbReference>
<dbReference type="PROSITE" id="PS51194">
    <property type="entry name" value="HELICASE_CTER"/>
    <property type="match status" value="1"/>
</dbReference>
<evidence type="ECO:0000259" key="11">
    <source>
        <dbReference type="PROSITE" id="PS51195"/>
    </source>
</evidence>
<evidence type="ECO:0000256" key="4">
    <source>
        <dbReference type="ARBA" id="ARBA00022806"/>
    </source>
</evidence>
<accession>A0A6A6UR96</accession>
<evidence type="ECO:0000256" key="3">
    <source>
        <dbReference type="ARBA" id="ARBA00022801"/>
    </source>
</evidence>
<keyword evidence="13" id="KW-1185">Reference proteome</keyword>
<dbReference type="EMBL" id="MU004230">
    <property type="protein sequence ID" value="KAF2674805.1"/>
    <property type="molecule type" value="Genomic_DNA"/>
</dbReference>
<evidence type="ECO:0000256" key="2">
    <source>
        <dbReference type="ARBA" id="ARBA00022741"/>
    </source>
</evidence>
<dbReference type="SUPFAM" id="SSF52540">
    <property type="entry name" value="P-loop containing nucleoside triphosphate hydrolases"/>
    <property type="match status" value="1"/>
</dbReference>
<dbReference type="PROSITE" id="PS51195">
    <property type="entry name" value="Q_MOTIF"/>
    <property type="match status" value="1"/>
</dbReference>
<dbReference type="InterPro" id="IPR027417">
    <property type="entry name" value="P-loop_NTPase"/>
</dbReference>
<dbReference type="InterPro" id="IPR014014">
    <property type="entry name" value="RNA_helicase_DEAD_Q_motif"/>
</dbReference>
<dbReference type="InterPro" id="IPR011545">
    <property type="entry name" value="DEAD/DEAH_box_helicase_dom"/>
</dbReference>
<dbReference type="SMART" id="SM00490">
    <property type="entry name" value="HELICc"/>
    <property type="match status" value="1"/>
</dbReference>
<evidence type="ECO:0000313" key="12">
    <source>
        <dbReference type="EMBL" id="KAF2674805.1"/>
    </source>
</evidence>
<dbReference type="EC" id="3.6.4.13" evidence="1"/>
<dbReference type="Proteomes" id="UP000799302">
    <property type="component" value="Unassembled WGS sequence"/>
</dbReference>
<dbReference type="Gene3D" id="3.40.50.300">
    <property type="entry name" value="P-loop containing nucleotide triphosphate hydrolases"/>
    <property type="match status" value="2"/>
</dbReference>
<feature type="domain" description="Helicase C-terminal" evidence="10">
    <location>
        <begin position="349"/>
        <end position="501"/>
    </location>
</feature>
<sequence length="549" mass="60870">MSDAGFDSGPQVANDNMSEAPIDDEIYAAAYAAEKENFATYEFLDEYGDVPPHDEELRRSLFEKLAETLTLEGEHMEVLNTLNVQIEGRGSVPPIKSFEDAGLHPVMLENLYLCGYKRPSPIQQAVIPAILNDNEVLACAQTGTGKTAAFLIPILSKLMGKFKEVAAPRPGLGLPTGVICRAEPLIVIITPTRELALQIFDHARRLCYRTMLRPVCIFGGGYKDGEYGQDAQLNKGCDILIATPGRLIDYLNRPQFISMRRLKYAVLDEADELLSGDWEDPITRILFGGDANLDCDRKLFLCSATFPEDALITAEEYLGRDFNMITIGRMSSTHSNIEHNIMEIDFRDKRDRVYELLSEQVNVKRTVIFCNTKVECDRLDDFLYNKQLPVICTHSGRPQLDRESAMKMFREGEKAILITTAVFARGMDVRDVTQVINYDMPSAAQGGINEFVHRIGRTARMGNVGHAISFFTDRNEDIAEDLVKLLREVGQPVPGFLEILVEGPGAVENGDAGEGIEGLDDAFGEPNGNVTVEDDAFGAPAPQANDDSW</sequence>
<dbReference type="Pfam" id="PF00271">
    <property type="entry name" value="Helicase_C"/>
    <property type="match status" value="1"/>
</dbReference>
<evidence type="ECO:0000259" key="9">
    <source>
        <dbReference type="PROSITE" id="PS51192"/>
    </source>
</evidence>
<dbReference type="OrthoDB" id="196131at2759"/>
<feature type="domain" description="DEAD-box RNA helicase Q" evidence="11">
    <location>
        <begin position="96"/>
        <end position="124"/>
    </location>
</feature>
<keyword evidence="4 8" id="KW-0347">Helicase</keyword>
<keyword evidence="3 8" id="KW-0378">Hydrolase</keyword>
<evidence type="ECO:0000256" key="7">
    <source>
        <dbReference type="PROSITE-ProRule" id="PRU00552"/>
    </source>
</evidence>
<dbReference type="InterPro" id="IPR001650">
    <property type="entry name" value="Helicase_C-like"/>
</dbReference>
<keyword evidence="5 8" id="KW-0067">ATP-binding</keyword>
<evidence type="ECO:0000256" key="6">
    <source>
        <dbReference type="ARBA" id="ARBA00047984"/>
    </source>
</evidence>
<comment type="similarity">
    <text evidence="8">Belongs to the DEAD box helicase family.</text>
</comment>
<evidence type="ECO:0000256" key="1">
    <source>
        <dbReference type="ARBA" id="ARBA00012552"/>
    </source>
</evidence>
<organism evidence="12 13">
    <name type="scientific">Microthyrium microscopicum</name>
    <dbReference type="NCBI Taxonomy" id="703497"/>
    <lineage>
        <taxon>Eukaryota</taxon>
        <taxon>Fungi</taxon>
        <taxon>Dikarya</taxon>
        <taxon>Ascomycota</taxon>
        <taxon>Pezizomycotina</taxon>
        <taxon>Dothideomycetes</taxon>
        <taxon>Dothideomycetes incertae sedis</taxon>
        <taxon>Microthyriales</taxon>
        <taxon>Microthyriaceae</taxon>
        <taxon>Microthyrium</taxon>
    </lineage>
</organism>
<dbReference type="GO" id="GO:0005524">
    <property type="term" value="F:ATP binding"/>
    <property type="evidence" value="ECO:0007669"/>
    <property type="project" value="UniProtKB-KW"/>
</dbReference>
<name>A0A6A6UR96_9PEZI</name>
<dbReference type="Pfam" id="PF00270">
    <property type="entry name" value="DEAD"/>
    <property type="match status" value="1"/>
</dbReference>
<evidence type="ECO:0000256" key="5">
    <source>
        <dbReference type="ARBA" id="ARBA00022840"/>
    </source>
</evidence>
<feature type="short sequence motif" description="Q motif" evidence="7">
    <location>
        <begin position="96"/>
        <end position="124"/>
    </location>
</feature>
<evidence type="ECO:0000313" key="13">
    <source>
        <dbReference type="Proteomes" id="UP000799302"/>
    </source>
</evidence>
<dbReference type="PROSITE" id="PS51192">
    <property type="entry name" value="HELICASE_ATP_BIND_1"/>
    <property type="match status" value="1"/>
</dbReference>
<dbReference type="PANTHER" id="PTHR47958">
    <property type="entry name" value="ATP-DEPENDENT RNA HELICASE DBP3"/>
    <property type="match status" value="1"/>
</dbReference>
<dbReference type="AlphaFoldDB" id="A0A6A6UR96"/>
<proteinExistence type="inferred from homology"/>
<dbReference type="PROSITE" id="PS00039">
    <property type="entry name" value="DEAD_ATP_HELICASE"/>
    <property type="match status" value="1"/>
</dbReference>
<evidence type="ECO:0000259" key="10">
    <source>
        <dbReference type="PROSITE" id="PS51194"/>
    </source>
</evidence>
<evidence type="ECO:0000256" key="8">
    <source>
        <dbReference type="RuleBase" id="RU000492"/>
    </source>
</evidence>
<dbReference type="CDD" id="cd18787">
    <property type="entry name" value="SF2_C_DEAD"/>
    <property type="match status" value="1"/>
</dbReference>
<dbReference type="SMART" id="SM00487">
    <property type="entry name" value="DEXDc"/>
    <property type="match status" value="1"/>
</dbReference>
<comment type="catalytic activity">
    <reaction evidence="6">
        <text>ATP + H2O = ADP + phosphate + H(+)</text>
        <dbReference type="Rhea" id="RHEA:13065"/>
        <dbReference type="ChEBI" id="CHEBI:15377"/>
        <dbReference type="ChEBI" id="CHEBI:15378"/>
        <dbReference type="ChEBI" id="CHEBI:30616"/>
        <dbReference type="ChEBI" id="CHEBI:43474"/>
        <dbReference type="ChEBI" id="CHEBI:456216"/>
        <dbReference type="EC" id="3.6.4.13"/>
    </reaction>
</comment>
<dbReference type="InterPro" id="IPR014001">
    <property type="entry name" value="Helicase_ATP-bd"/>
</dbReference>
<feature type="domain" description="Helicase ATP-binding" evidence="9">
    <location>
        <begin position="127"/>
        <end position="324"/>
    </location>
</feature>
<reference evidence="12" key="1">
    <citation type="journal article" date="2020" name="Stud. Mycol.">
        <title>101 Dothideomycetes genomes: a test case for predicting lifestyles and emergence of pathogens.</title>
        <authorList>
            <person name="Haridas S."/>
            <person name="Albert R."/>
            <person name="Binder M."/>
            <person name="Bloem J."/>
            <person name="Labutti K."/>
            <person name="Salamov A."/>
            <person name="Andreopoulos B."/>
            <person name="Baker S."/>
            <person name="Barry K."/>
            <person name="Bills G."/>
            <person name="Bluhm B."/>
            <person name="Cannon C."/>
            <person name="Castanera R."/>
            <person name="Culley D."/>
            <person name="Daum C."/>
            <person name="Ezra D."/>
            <person name="Gonzalez J."/>
            <person name="Henrissat B."/>
            <person name="Kuo A."/>
            <person name="Liang C."/>
            <person name="Lipzen A."/>
            <person name="Lutzoni F."/>
            <person name="Magnuson J."/>
            <person name="Mondo S."/>
            <person name="Nolan M."/>
            <person name="Ohm R."/>
            <person name="Pangilinan J."/>
            <person name="Park H.-J."/>
            <person name="Ramirez L."/>
            <person name="Alfaro M."/>
            <person name="Sun H."/>
            <person name="Tritt A."/>
            <person name="Yoshinaga Y."/>
            <person name="Zwiers L.-H."/>
            <person name="Turgeon B."/>
            <person name="Goodwin S."/>
            <person name="Spatafora J."/>
            <person name="Crous P."/>
            <person name="Grigoriev I."/>
        </authorList>
    </citation>
    <scope>NUCLEOTIDE SEQUENCE</scope>
    <source>
        <strain evidence="12">CBS 115976</strain>
    </source>
</reference>